<dbReference type="Proteomes" id="UP000199005">
    <property type="component" value="Unassembled WGS sequence"/>
</dbReference>
<evidence type="ECO:0000313" key="7">
    <source>
        <dbReference type="Proteomes" id="UP000199005"/>
    </source>
</evidence>
<evidence type="ECO:0000256" key="4">
    <source>
        <dbReference type="ARBA" id="ARBA00023014"/>
    </source>
</evidence>
<evidence type="ECO:0000256" key="2">
    <source>
        <dbReference type="ARBA" id="ARBA00022723"/>
    </source>
</evidence>
<proteinExistence type="predicted"/>
<feature type="domain" description="4Fe-4S ferredoxin-type" evidence="5">
    <location>
        <begin position="31"/>
        <end position="61"/>
    </location>
</feature>
<dbReference type="Gene3D" id="3.30.70.20">
    <property type="match status" value="1"/>
</dbReference>
<keyword evidence="2" id="KW-0479">Metal-binding</keyword>
<protein>
    <submittedName>
        <fullName evidence="6">NAD-dependent dihydropyrimidine dehydrogenase, PreA subunit</fullName>
    </submittedName>
</protein>
<dbReference type="SUPFAM" id="SSF54862">
    <property type="entry name" value="4Fe-4S ferredoxins"/>
    <property type="match status" value="1"/>
</dbReference>
<dbReference type="EMBL" id="FNYO01000131">
    <property type="protein sequence ID" value="SEJ49330.1"/>
    <property type="molecule type" value="Genomic_DNA"/>
</dbReference>
<dbReference type="GO" id="GO:0051539">
    <property type="term" value="F:4 iron, 4 sulfur cluster binding"/>
    <property type="evidence" value="ECO:0007669"/>
    <property type="project" value="UniProtKB-KW"/>
</dbReference>
<sequence>MIELIFKDRCSGCGSCVRICPSNALGLDTDGKPLIRDQAACQTCFMCELYCMADALYVDPDCEHPVALNAQEIRESGLLGQYRRDSGWDEWAADPRYANQHWRMDAIFALGYSLLSPAAPSATGETDEKR</sequence>
<accession>A0A1H6ZIE0</accession>
<dbReference type="PROSITE" id="PS51379">
    <property type="entry name" value="4FE4S_FER_2"/>
    <property type="match status" value="2"/>
</dbReference>
<dbReference type="AlphaFoldDB" id="A0A1H6ZIE0"/>
<dbReference type="InterPro" id="IPR017896">
    <property type="entry name" value="4Fe4S_Fe-S-bd"/>
</dbReference>
<dbReference type="InterPro" id="IPR017900">
    <property type="entry name" value="4Fe4S_Fe_S_CS"/>
</dbReference>
<dbReference type="PANTHER" id="PTHR43687:SF4">
    <property type="entry name" value="BLR5484 PROTEIN"/>
    <property type="match status" value="1"/>
</dbReference>
<keyword evidence="3" id="KW-0408">Iron</keyword>
<dbReference type="RefSeq" id="WP_090903067.1">
    <property type="nucleotide sequence ID" value="NZ_FNYO01000131.1"/>
</dbReference>
<keyword evidence="4" id="KW-0411">Iron-sulfur</keyword>
<dbReference type="PROSITE" id="PS00198">
    <property type="entry name" value="4FE4S_FER_1"/>
    <property type="match status" value="1"/>
</dbReference>
<dbReference type="Pfam" id="PF00037">
    <property type="entry name" value="Fer4"/>
    <property type="match status" value="1"/>
</dbReference>
<evidence type="ECO:0000259" key="5">
    <source>
        <dbReference type="PROSITE" id="PS51379"/>
    </source>
</evidence>
<feature type="domain" description="4Fe-4S ferredoxin-type" evidence="5">
    <location>
        <begin position="1"/>
        <end position="30"/>
    </location>
</feature>
<evidence type="ECO:0000313" key="6">
    <source>
        <dbReference type="EMBL" id="SEJ49330.1"/>
    </source>
</evidence>
<evidence type="ECO:0000256" key="1">
    <source>
        <dbReference type="ARBA" id="ARBA00022485"/>
    </source>
</evidence>
<reference evidence="6 7" key="1">
    <citation type="submission" date="2016-10" db="EMBL/GenBank/DDBJ databases">
        <authorList>
            <person name="de Groot N.N."/>
        </authorList>
    </citation>
    <scope>NUCLEOTIDE SEQUENCE [LARGE SCALE GENOMIC DNA]</scope>
    <source>
        <strain evidence="6 7">DSM 1041</strain>
    </source>
</reference>
<dbReference type="STRING" id="170623.SAMN04244579_04584"/>
<dbReference type="PANTHER" id="PTHR43687">
    <property type="entry name" value="ADENYLYLSULFATE REDUCTASE, BETA SUBUNIT"/>
    <property type="match status" value="1"/>
</dbReference>
<dbReference type="InterPro" id="IPR050572">
    <property type="entry name" value="Fe-S_Ferredoxin"/>
</dbReference>
<evidence type="ECO:0000256" key="3">
    <source>
        <dbReference type="ARBA" id="ARBA00023004"/>
    </source>
</evidence>
<gene>
    <name evidence="6" type="ORF">SAMN04244579_04584</name>
</gene>
<keyword evidence="1" id="KW-0004">4Fe-4S</keyword>
<dbReference type="GO" id="GO:0046872">
    <property type="term" value="F:metal ion binding"/>
    <property type="evidence" value="ECO:0007669"/>
    <property type="project" value="UniProtKB-KW"/>
</dbReference>
<organism evidence="6 7">
    <name type="scientific">Azotobacter beijerinckii</name>
    <dbReference type="NCBI Taxonomy" id="170623"/>
    <lineage>
        <taxon>Bacteria</taxon>
        <taxon>Pseudomonadati</taxon>
        <taxon>Pseudomonadota</taxon>
        <taxon>Gammaproteobacteria</taxon>
        <taxon>Pseudomonadales</taxon>
        <taxon>Pseudomonadaceae</taxon>
        <taxon>Azotobacter</taxon>
    </lineage>
</organism>
<name>A0A1H6ZIE0_9GAMM</name>